<dbReference type="PANTHER" id="PTHR24291">
    <property type="entry name" value="CYTOCHROME P450 FAMILY 4"/>
    <property type="match status" value="1"/>
</dbReference>
<evidence type="ECO:0000256" key="5">
    <source>
        <dbReference type="ARBA" id="ARBA00023002"/>
    </source>
</evidence>
<evidence type="ECO:0000313" key="11">
    <source>
        <dbReference type="Proteomes" id="UP001652621"/>
    </source>
</evidence>
<dbReference type="GO" id="GO:0020037">
    <property type="term" value="F:heme binding"/>
    <property type="evidence" value="ECO:0007669"/>
    <property type="project" value="InterPro"/>
</dbReference>
<dbReference type="PRINTS" id="PR00385">
    <property type="entry name" value="P450"/>
</dbReference>
<keyword evidence="6 8" id="KW-0408">Iron</keyword>
<dbReference type="Proteomes" id="UP001652621">
    <property type="component" value="Unplaced"/>
</dbReference>
<keyword evidence="10" id="KW-1133">Transmembrane helix</keyword>
<sequence length="507" mass="58565">MASGLIVIAVLIFIALLLRICHILINAKHEEVHKRIAGLNALPLPSAIAFVYRVNHQNFFEEYEKLFRKYGRIVGLWGLRRFVIFSMDVELNELLMLSPVHITKHRNYDSLKLWLGTGLLLSNGRKWHQRRKIITPTFHFKILEDFLPVFDQQSSVALQCLAEVAEDGKTTVDIYPFMCRLALDIIAETAMGTKVNAQVDKTMPYTSAVQEMTAMMAWRFLRVHIQNEITFSLFCPLKKLRQMKLISIMHKFTRNVIEKRRQELESKEETNEESDIGSKKRMALLDLLLQATINGKPLSDEDIREEVDTFMFEGHDTTTSALSFTLHLLARHPQIQNKLLAEIRRVYPDEEENKFTLMNLNELKCMECVIKEVLRLYPSVPIIAREIVEDFKYEHSKLGSGVIPAGTEFMLSLYGMMRDGTRFEDPLEFRPERHEQHDAGTNFAFVPFSAGPRNCVGQKFAMYEMKVILVNILKRFELLPLGDKVAPILNIVMRSETGMQLGLKERM</sequence>
<dbReference type="PANTHER" id="PTHR24291:SF187">
    <property type="entry name" value="CYTOCHROME P450 4AE1-RELATED"/>
    <property type="match status" value="1"/>
</dbReference>
<dbReference type="VEuPathDB" id="VectorBase:MDOMA2_016386"/>
<keyword evidence="7 9" id="KW-0503">Monooxygenase</keyword>
<evidence type="ECO:0000256" key="6">
    <source>
        <dbReference type="ARBA" id="ARBA00023004"/>
    </source>
</evidence>
<dbReference type="PROSITE" id="PS00086">
    <property type="entry name" value="CYTOCHROME_P450"/>
    <property type="match status" value="1"/>
</dbReference>
<evidence type="ECO:0000256" key="3">
    <source>
        <dbReference type="ARBA" id="ARBA00022617"/>
    </source>
</evidence>
<accession>A0A9J7ICF1</accession>
<reference evidence="12" key="1">
    <citation type="submission" date="2025-08" db="UniProtKB">
        <authorList>
            <consortium name="RefSeq"/>
        </authorList>
    </citation>
    <scope>IDENTIFICATION</scope>
    <source>
        <strain evidence="12">Aabys</strain>
        <tissue evidence="12">Whole body</tissue>
    </source>
</reference>
<protein>
    <submittedName>
        <fullName evidence="12">Cytochrome P450 4d8 isoform X1</fullName>
    </submittedName>
</protein>
<evidence type="ECO:0000256" key="7">
    <source>
        <dbReference type="ARBA" id="ARBA00023033"/>
    </source>
</evidence>
<evidence type="ECO:0000256" key="2">
    <source>
        <dbReference type="ARBA" id="ARBA00010617"/>
    </source>
</evidence>
<dbReference type="GeneID" id="101894425"/>
<gene>
    <name evidence="12" type="primary">LOC101894425</name>
</gene>
<keyword evidence="11" id="KW-1185">Reference proteome</keyword>
<dbReference type="InterPro" id="IPR017972">
    <property type="entry name" value="Cyt_P450_CS"/>
</dbReference>
<evidence type="ECO:0000256" key="8">
    <source>
        <dbReference type="PIRSR" id="PIRSR602401-1"/>
    </source>
</evidence>
<dbReference type="GO" id="GO:0004497">
    <property type="term" value="F:monooxygenase activity"/>
    <property type="evidence" value="ECO:0007669"/>
    <property type="project" value="UniProtKB-KW"/>
</dbReference>
<dbReference type="Pfam" id="PF00067">
    <property type="entry name" value="p450"/>
    <property type="match status" value="1"/>
</dbReference>
<dbReference type="InterPro" id="IPR001128">
    <property type="entry name" value="Cyt_P450"/>
</dbReference>
<dbReference type="GO" id="GO:0005506">
    <property type="term" value="F:iron ion binding"/>
    <property type="evidence" value="ECO:0007669"/>
    <property type="project" value="InterPro"/>
</dbReference>
<dbReference type="AlphaFoldDB" id="A0A9J7ICF1"/>
<evidence type="ECO:0000256" key="9">
    <source>
        <dbReference type="RuleBase" id="RU000461"/>
    </source>
</evidence>
<evidence type="ECO:0000313" key="12">
    <source>
        <dbReference type="RefSeq" id="XP_019891288.2"/>
    </source>
</evidence>
<dbReference type="Gene3D" id="1.10.630.10">
    <property type="entry name" value="Cytochrome P450"/>
    <property type="match status" value="1"/>
</dbReference>
<feature type="binding site" description="axial binding residue" evidence="8">
    <location>
        <position position="455"/>
    </location>
    <ligand>
        <name>heme</name>
        <dbReference type="ChEBI" id="CHEBI:30413"/>
    </ligand>
    <ligandPart>
        <name>Fe</name>
        <dbReference type="ChEBI" id="CHEBI:18248"/>
    </ligandPart>
</feature>
<proteinExistence type="inferred from homology"/>
<dbReference type="PRINTS" id="PR00463">
    <property type="entry name" value="EP450I"/>
</dbReference>
<keyword evidence="5 9" id="KW-0560">Oxidoreductase</keyword>
<organism evidence="11 12">
    <name type="scientific">Musca domestica</name>
    <name type="common">House fly</name>
    <dbReference type="NCBI Taxonomy" id="7370"/>
    <lineage>
        <taxon>Eukaryota</taxon>
        <taxon>Metazoa</taxon>
        <taxon>Ecdysozoa</taxon>
        <taxon>Arthropoda</taxon>
        <taxon>Hexapoda</taxon>
        <taxon>Insecta</taxon>
        <taxon>Pterygota</taxon>
        <taxon>Neoptera</taxon>
        <taxon>Endopterygota</taxon>
        <taxon>Diptera</taxon>
        <taxon>Brachycera</taxon>
        <taxon>Muscomorpha</taxon>
        <taxon>Muscoidea</taxon>
        <taxon>Muscidae</taxon>
        <taxon>Musca</taxon>
    </lineage>
</organism>
<comment type="similarity">
    <text evidence="2 9">Belongs to the cytochrome P450 family.</text>
</comment>
<dbReference type="InterPro" id="IPR002401">
    <property type="entry name" value="Cyt_P450_E_grp-I"/>
</dbReference>
<keyword evidence="4 8" id="KW-0479">Metal-binding</keyword>
<name>A0A9J7ICF1_MUSDO</name>
<dbReference type="InterPro" id="IPR036396">
    <property type="entry name" value="Cyt_P450_sf"/>
</dbReference>
<dbReference type="SUPFAM" id="SSF48264">
    <property type="entry name" value="Cytochrome P450"/>
    <property type="match status" value="1"/>
</dbReference>
<evidence type="ECO:0000256" key="1">
    <source>
        <dbReference type="ARBA" id="ARBA00001971"/>
    </source>
</evidence>
<evidence type="ECO:0000256" key="10">
    <source>
        <dbReference type="SAM" id="Phobius"/>
    </source>
</evidence>
<keyword evidence="10" id="KW-0812">Transmembrane</keyword>
<dbReference type="GO" id="GO:0016705">
    <property type="term" value="F:oxidoreductase activity, acting on paired donors, with incorporation or reduction of molecular oxygen"/>
    <property type="evidence" value="ECO:0007669"/>
    <property type="project" value="InterPro"/>
</dbReference>
<dbReference type="CDD" id="cd20628">
    <property type="entry name" value="CYP4"/>
    <property type="match status" value="1"/>
</dbReference>
<dbReference type="RefSeq" id="XP_019891288.2">
    <property type="nucleotide sequence ID" value="XM_020035729.2"/>
</dbReference>
<dbReference type="InterPro" id="IPR050196">
    <property type="entry name" value="Cytochrome_P450_Monoox"/>
</dbReference>
<keyword evidence="3 8" id="KW-0349">Heme</keyword>
<feature type="transmembrane region" description="Helical" evidence="10">
    <location>
        <begin position="6"/>
        <end position="25"/>
    </location>
</feature>
<evidence type="ECO:0000256" key="4">
    <source>
        <dbReference type="ARBA" id="ARBA00022723"/>
    </source>
</evidence>
<keyword evidence="10" id="KW-0472">Membrane</keyword>
<dbReference type="OrthoDB" id="1470350at2759"/>
<comment type="cofactor">
    <cofactor evidence="1 8">
        <name>heme</name>
        <dbReference type="ChEBI" id="CHEBI:30413"/>
    </cofactor>
</comment>